<dbReference type="GO" id="GO:0004168">
    <property type="term" value="F:dolichol kinase activity"/>
    <property type="evidence" value="ECO:0007669"/>
    <property type="project" value="UniProtKB-EC"/>
</dbReference>
<feature type="transmembrane region" description="Helical" evidence="11">
    <location>
        <begin position="284"/>
        <end position="303"/>
    </location>
</feature>
<feature type="region of interest" description="Disordered" evidence="10">
    <location>
        <begin position="1"/>
        <end position="50"/>
    </location>
</feature>
<dbReference type="STRING" id="1206466.K0KNJ7"/>
<evidence type="ECO:0000313" key="12">
    <source>
        <dbReference type="EMBL" id="CCH46815.1"/>
    </source>
</evidence>
<keyword evidence="9 11" id="KW-0472">Membrane</keyword>
<dbReference type="AlphaFoldDB" id="K0KNJ7"/>
<sequence>MVSKGGSSTLTQRERKKLAAETKQRKLEEAEAQELAEKETQEQKLKPKNDMPRLPQERLLRWLGTVGTKYITSDKIIQTSVLSLVLNLAHIKYWEEFQDDKEINLLISVACGVLALISALVITQRVQNETAKSNGSNEEVPLPSWNIVYLVFLPASLALVYDRSLLLFNVALTTSVLKLPFIAKLVIQLSILNSNTEHMDTVYNAKVVAGHLVVNYALGSISEFKSLDEVEVGLFSILLTNLYMINSDALYVVILQKLFISFGIGLALLFLITKVYKSNTLLRTSLITLSWTGTFVGATLYQLDPILGNNSLVWIYEYATATDSRIKILSIWLLSLLLLIPTIFNYKIQLSPNFRRKIWHFLVLGLLVYPLHLDSEFVKVSLAGSLILFLLVEQIRYLKLNPFGSLLDSHLRLFADFRDEKGPIIVSYIYLFIGITLPILFNNSIVGLVVLGVGDSLASIIGSNYGTIYWGRSKKTIEGTLTFIVSTYAVCAFLKHIGWFFVDKTFHSLLLTCTLSGILEGNSDLNDNILIPGFMAATLEVLE</sequence>
<feature type="transmembrane region" description="Helical" evidence="11">
    <location>
        <begin position="358"/>
        <end position="374"/>
    </location>
</feature>
<accession>K0KNJ7</accession>
<dbReference type="Proteomes" id="UP000009328">
    <property type="component" value="Unassembled WGS sequence"/>
</dbReference>
<evidence type="ECO:0000256" key="11">
    <source>
        <dbReference type="SAM" id="Phobius"/>
    </source>
</evidence>
<name>K0KNJ7_WICCF</name>
<evidence type="ECO:0000256" key="9">
    <source>
        <dbReference type="ARBA" id="ARBA00023136"/>
    </source>
</evidence>
<evidence type="ECO:0000313" key="13">
    <source>
        <dbReference type="Proteomes" id="UP000009328"/>
    </source>
</evidence>
<feature type="transmembrane region" description="Helical" evidence="11">
    <location>
        <begin position="103"/>
        <end position="122"/>
    </location>
</feature>
<evidence type="ECO:0000256" key="8">
    <source>
        <dbReference type="ARBA" id="ARBA00022989"/>
    </source>
</evidence>
<dbReference type="HOGENOM" id="CLU_031307_0_0_1"/>
<gene>
    <name evidence="12" type="ORF">BN7_6414</name>
</gene>
<evidence type="ECO:0000256" key="4">
    <source>
        <dbReference type="ARBA" id="ARBA00022679"/>
    </source>
</evidence>
<feature type="transmembrane region" description="Helical" evidence="11">
    <location>
        <begin position="249"/>
        <end position="272"/>
    </location>
</feature>
<dbReference type="InParanoid" id="K0KNJ7"/>
<evidence type="ECO:0000256" key="1">
    <source>
        <dbReference type="ARBA" id="ARBA00004477"/>
    </source>
</evidence>
<keyword evidence="6 12" id="KW-0418">Kinase</keyword>
<evidence type="ECO:0000256" key="3">
    <source>
        <dbReference type="ARBA" id="ARBA00012132"/>
    </source>
</evidence>
<dbReference type="InterPro" id="IPR032974">
    <property type="entry name" value="Polypren_kinase"/>
</dbReference>
<dbReference type="GO" id="GO:0043048">
    <property type="term" value="P:dolichyl monophosphate biosynthetic process"/>
    <property type="evidence" value="ECO:0007669"/>
    <property type="project" value="TreeGrafter"/>
</dbReference>
<keyword evidence="13" id="KW-1185">Reference proteome</keyword>
<evidence type="ECO:0000256" key="5">
    <source>
        <dbReference type="ARBA" id="ARBA00022692"/>
    </source>
</evidence>
<feature type="compositionally biased region" description="Polar residues" evidence="10">
    <location>
        <begin position="1"/>
        <end position="11"/>
    </location>
</feature>
<keyword evidence="7" id="KW-0256">Endoplasmic reticulum</keyword>
<feature type="transmembrane region" description="Helical" evidence="11">
    <location>
        <begin position="142"/>
        <end position="161"/>
    </location>
</feature>
<evidence type="ECO:0000256" key="7">
    <source>
        <dbReference type="ARBA" id="ARBA00022824"/>
    </source>
</evidence>
<comment type="similarity">
    <text evidence="2">Belongs to the polyprenol kinase family.</text>
</comment>
<dbReference type="EC" id="2.7.1.108" evidence="3"/>
<feature type="compositionally biased region" description="Basic and acidic residues" evidence="10">
    <location>
        <begin position="17"/>
        <end position="50"/>
    </location>
</feature>
<evidence type="ECO:0000256" key="6">
    <source>
        <dbReference type="ARBA" id="ARBA00022777"/>
    </source>
</evidence>
<comment type="subcellular location">
    <subcellularLocation>
        <location evidence="1">Endoplasmic reticulum membrane</location>
        <topology evidence="1">Multi-pass membrane protein</topology>
    </subcellularLocation>
</comment>
<keyword evidence="5 11" id="KW-0812">Transmembrane</keyword>
<feature type="transmembrane region" description="Helical" evidence="11">
    <location>
        <begin position="447"/>
        <end position="468"/>
    </location>
</feature>
<reference evidence="12 13" key="1">
    <citation type="journal article" date="2012" name="Eukaryot. Cell">
        <title>Draft genome sequence of Wickerhamomyces ciferrii NRRL Y-1031 F-60-10.</title>
        <authorList>
            <person name="Schneider J."/>
            <person name="Andrea H."/>
            <person name="Blom J."/>
            <person name="Jaenicke S."/>
            <person name="Ruckert C."/>
            <person name="Schorsch C."/>
            <person name="Szczepanowski R."/>
            <person name="Farwick M."/>
            <person name="Goesmann A."/>
            <person name="Puhler A."/>
            <person name="Schaffer S."/>
            <person name="Tauch A."/>
            <person name="Kohler T."/>
            <person name="Brinkrolf K."/>
        </authorList>
    </citation>
    <scope>NUCLEOTIDE SEQUENCE [LARGE SCALE GENOMIC DNA]</scope>
    <source>
        <strain evidence="13">ATCC 14091 / BCRC 22168 / CBS 111 / JCM 3599 / NBRC 0793 / NRRL Y-1031 F-60-10</strain>
    </source>
</reference>
<dbReference type="GO" id="GO:0005789">
    <property type="term" value="C:endoplasmic reticulum membrane"/>
    <property type="evidence" value="ECO:0007669"/>
    <property type="project" value="UniProtKB-SubCell"/>
</dbReference>
<dbReference type="eggNOG" id="KOG2468">
    <property type="taxonomic scope" value="Eukaryota"/>
</dbReference>
<dbReference type="EMBL" id="CAIF01000274">
    <property type="protein sequence ID" value="CCH46815.1"/>
    <property type="molecule type" value="Genomic_DNA"/>
</dbReference>
<feature type="transmembrane region" description="Helical" evidence="11">
    <location>
        <begin position="422"/>
        <end position="441"/>
    </location>
</feature>
<proteinExistence type="inferred from homology"/>
<evidence type="ECO:0000256" key="2">
    <source>
        <dbReference type="ARBA" id="ARBA00010794"/>
    </source>
</evidence>
<feature type="transmembrane region" description="Helical" evidence="11">
    <location>
        <begin position="166"/>
        <end position="187"/>
    </location>
</feature>
<comment type="caution">
    <text evidence="12">The sequence shown here is derived from an EMBL/GenBank/DDBJ whole genome shotgun (WGS) entry which is preliminary data.</text>
</comment>
<dbReference type="FunCoup" id="K0KNJ7">
    <property type="interactions" value="98"/>
</dbReference>
<keyword evidence="8 11" id="KW-1133">Transmembrane helix</keyword>
<dbReference type="PANTHER" id="PTHR13205:SF15">
    <property type="entry name" value="DOLICHOL KINASE"/>
    <property type="match status" value="1"/>
</dbReference>
<organism evidence="12 13">
    <name type="scientific">Wickerhamomyces ciferrii (strain ATCC 14091 / BCRC 22168 / CBS 111 / JCM 3599 / NBRC 0793 / NRRL Y-1031 F-60-10)</name>
    <name type="common">Yeast</name>
    <name type="synonym">Pichia ciferrii</name>
    <dbReference type="NCBI Taxonomy" id="1206466"/>
    <lineage>
        <taxon>Eukaryota</taxon>
        <taxon>Fungi</taxon>
        <taxon>Dikarya</taxon>
        <taxon>Ascomycota</taxon>
        <taxon>Saccharomycotina</taxon>
        <taxon>Saccharomycetes</taxon>
        <taxon>Phaffomycetales</taxon>
        <taxon>Wickerhamomycetaceae</taxon>
        <taxon>Wickerhamomyces</taxon>
    </lineage>
</organism>
<protein>
    <recommendedName>
        <fullName evidence="3">dolichol kinase</fullName>
        <ecNumber evidence="3">2.7.1.108</ecNumber>
    </recommendedName>
</protein>
<feature type="transmembrane region" description="Helical" evidence="11">
    <location>
        <begin position="326"/>
        <end position="346"/>
    </location>
</feature>
<keyword evidence="4 12" id="KW-0808">Transferase</keyword>
<evidence type="ECO:0000256" key="10">
    <source>
        <dbReference type="SAM" id="MobiDB-lite"/>
    </source>
</evidence>
<dbReference type="PANTHER" id="PTHR13205">
    <property type="entry name" value="TRANSMEMBRANE PROTEIN 15-RELATED"/>
    <property type="match status" value="1"/>
</dbReference>
<feature type="transmembrane region" description="Helical" evidence="11">
    <location>
        <begin position="480"/>
        <end position="502"/>
    </location>
</feature>